<sequence length="605" mass="65988">MPIVKVYAKSQVVADIEVEKGSILLDVLQRNSVEIEASCGGKGVCGKCKVTVKKGQTPYMDNLTSEEKKHLRSEEISRGVRLACCLKVCEDIEIFLEESSENANILSHFIMNDFGYEENIIVKKVVLQRPSLDGQKSFDLRLKEAIGDSKLKILPKTLQKLAKMKDSEFYALVYSDEIIDIKSSSFAFGVAVDIGTTTVVCYLVDLIQKKVVDYYSFINPQRKFGADVISRIDFTGAKEDGLFILQNEIINALNTAIKVLVDRNSISTEDIVRMVIVGNTTMLHLLLGVDPQTIAISPFVPVFTERIYAKPNDLGLETNPAGTIEILNSISAYVGADIVAGILSTQMYKSSKISLLLDLGTNGEMVLGSSSFMLACSTAAGPAFEGVNISCGMGAVEGAIDSVKIENGKVHFTTIGAKWPIGICGSGIVDAIAYMLKEGIIDETGKFCDKNETYKEYLKEVNGQQAFFITDSVYITQKDIREIQLAKAAISAGIKTMIEHAKVTEDEIENVFLAGGFGNYINPQSAVEIGIIPKKLQDKIVAVGNSAVAGAVLVLLSSKAAVEAQSLCKNVKYIELSNSQDFNQFFIESMIFESFEQEGEQNQNG</sequence>
<dbReference type="CDD" id="cd00207">
    <property type="entry name" value="fer2"/>
    <property type="match status" value="1"/>
</dbReference>
<dbReference type="SUPFAM" id="SSF53067">
    <property type="entry name" value="Actin-like ATPase domain"/>
    <property type="match status" value="1"/>
</dbReference>
<dbReference type="PANTHER" id="PTHR42895">
    <property type="entry name" value="IRON-SULFUR CLUSTER-BINDING PROTEIN-RELATED"/>
    <property type="match status" value="1"/>
</dbReference>
<dbReference type="Gene3D" id="3.10.20.30">
    <property type="match status" value="1"/>
</dbReference>
<protein>
    <submittedName>
        <fullName evidence="2">DUF4445 domain-containing protein</fullName>
    </submittedName>
</protein>
<evidence type="ECO:0000259" key="1">
    <source>
        <dbReference type="PROSITE" id="PS51085"/>
    </source>
</evidence>
<proteinExistence type="predicted"/>
<dbReference type="GO" id="GO:0051536">
    <property type="term" value="F:iron-sulfur cluster binding"/>
    <property type="evidence" value="ECO:0007669"/>
    <property type="project" value="InterPro"/>
</dbReference>
<dbReference type="InterPro" id="IPR036010">
    <property type="entry name" value="2Fe-2S_ferredoxin-like_sf"/>
</dbReference>
<evidence type="ECO:0000313" key="2">
    <source>
        <dbReference type="EMBL" id="HHS02152.1"/>
    </source>
</evidence>
<dbReference type="PANTHER" id="PTHR42895:SF2">
    <property type="entry name" value="IRON-SULFUR CLUSTER PROTEIN"/>
    <property type="match status" value="1"/>
</dbReference>
<reference evidence="2" key="1">
    <citation type="journal article" date="2020" name="mSystems">
        <title>Genome- and Community-Level Interaction Insights into Carbon Utilization and Element Cycling Functions of Hydrothermarchaeota in Hydrothermal Sediment.</title>
        <authorList>
            <person name="Zhou Z."/>
            <person name="Liu Y."/>
            <person name="Xu W."/>
            <person name="Pan J."/>
            <person name="Luo Z.H."/>
            <person name="Li M."/>
        </authorList>
    </citation>
    <scope>NUCLEOTIDE SEQUENCE [LARGE SCALE GENOMIC DNA]</scope>
    <source>
        <strain evidence="2">SpSt-102</strain>
    </source>
</reference>
<dbReference type="AlphaFoldDB" id="A0A7C5V404"/>
<dbReference type="InterPro" id="IPR043129">
    <property type="entry name" value="ATPase_NBD"/>
</dbReference>
<dbReference type="Pfam" id="PF17651">
    <property type="entry name" value="Raco_middle"/>
    <property type="match status" value="1"/>
</dbReference>
<dbReference type="InterPro" id="IPR041414">
    <property type="entry name" value="Raco-like_middle"/>
</dbReference>
<organism evidence="2">
    <name type="scientific">Caldicellulosiruptor owensensis</name>
    <dbReference type="NCBI Taxonomy" id="55205"/>
    <lineage>
        <taxon>Bacteria</taxon>
        <taxon>Bacillati</taxon>
        <taxon>Bacillota</taxon>
        <taxon>Bacillota incertae sedis</taxon>
        <taxon>Caldicellulosiruptorales</taxon>
        <taxon>Caldicellulosiruptoraceae</taxon>
        <taxon>Caldicellulosiruptor</taxon>
    </lineage>
</organism>
<feature type="domain" description="2Fe-2S ferredoxin-type" evidence="1">
    <location>
        <begin position="2"/>
        <end position="100"/>
    </location>
</feature>
<dbReference type="Gene3D" id="3.30.420.480">
    <property type="entry name" value="Domain of unknown function (DUF4445)"/>
    <property type="match status" value="1"/>
</dbReference>
<dbReference type="InterPro" id="IPR012675">
    <property type="entry name" value="Beta-grasp_dom_sf"/>
</dbReference>
<dbReference type="Pfam" id="PF00111">
    <property type="entry name" value="Fer2"/>
    <property type="match status" value="1"/>
</dbReference>
<dbReference type="SUPFAM" id="SSF54292">
    <property type="entry name" value="2Fe-2S ferredoxin-like"/>
    <property type="match status" value="1"/>
</dbReference>
<dbReference type="InterPro" id="IPR027980">
    <property type="entry name" value="RACo_C"/>
</dbReference>
<dbReference type="Pfam" id="PF14574">
    <property type="entry name" value="RACo_C_ter"/>
    <property type="match status" value="1"/>
</dbReference>
<dbReference type="InterPro" id="IPR001041">
    <property type="entry name" value="2Fe-2S_ferredoxin-type"/>
</dbReference>
<comment type="caution">
    <text evidence="2">The sequence shown here is derived from an EMBL/GenBank/DDBJ whole genome shotgun (WGS) entry which is preliminary data.</text>
</comment>
<dbReference type="InterPro" id="IPR042259">
    <property type="entry name" value="Raco-like_middle_sf"/>
</dbReference>
<gene>
    <name evidence="2" type="ORF">ENL71_06580</name>
</gene>
<name>A0A7C5V404_9FIRM</name>
<dbReference type="InterPro" id="IPR052911">
    <property type="entry name" value="Corrinoid_activation_enz"/>
</dbReference>
<accession>A0A7C5V404</accession>
<dbReference type="EMBL" id="DRUZ01000081">
    <property type="protein sequence ID" value="HHS02152.1"/>
    <property type="molecule type" value="Genomic_DNA"/>
</dbReference>
<dbReference type="PROSITE" id="PS51085">
    <property type="entry name" value="2FE2S_FER_2"/>
    <property type="match status" value="1"/>
</dbReference>